<comment type="subcellular location">
    <subcellularLocation>
        <location evidence="1">Cell membrane</location>
        <topology evidence="1">Peripheral membrane protein</topology>
    </subcellularLocation>
</comment>
<evidence type="ECO:0000256" key="1">
    <source>
        <dbReference type="ARBA" id="ARBA00004202"/>
    </source>
</evidence>
<evidence type="ECO:0000256" key="3">
    <source>
        <dbReference type="ARBA" id="ARBA00022475"/>
    </source>
</evidence>
<dbReference type="EMBL" id="VDFQ02000001">
    <property type="protein sequence ID" value="KAA1424387.1"/>
    <property type="molecule type" value="Genomic_DNA"/>
</dbReference>
<evidence type="ECO:0008006" key="10">
    <source>
        <dbReference type="Google" id="ProtNLM"/>
    </source>
</evidence>
<dbReference type="InterPro" id="IPR043149">
    <property type="entry name" value="TagF_N"/>
</dbReference>
<comment type="similarity">
    <text evidence="2">Belongs to the CDP-glycerol glycerophosphotransferase family.</text>
</comment>
<proteinExistence type="inferred from homology"/>
<evidence type="ECO:0000313" key="8">
    <source>
        <dbReference type="EMBL" id="KAA1424387.1"/>
    </source>
</evidence>
<dbReference type="OrthoDB" id="8549922at2"/>
<evidence type="ECO:0000256" key="2">
    <source>
        <dbReference type="ARBA" id="ARBA00010488"/>
    </source>
</evidence>
<comment type="caution">
    <text evidence="8">The sequence shown here is derived from an EMBL/GenBank/DDBJ whole genome shotgun (WGS) entry which is preliminary data.</text>
</comment>
<dbReference type="Gene3D" id="3.40.50.12580">
    <property type="match status" value="1"/>
</dbReference>
<dbReference type="EMBL" id="VDFQ02000008">
    <property type="protein sequence ID" value="KAA1418058.1"/>
    <property type="molecule type" value="Genomic_DNA"/>
</dbReference>
<dbReference type="PANTHER" id="PTHR37316">
    <property type="entry name" value="TEICHOIC ACID GLYCEROL-PHOSPHATE PRIMASE"/>
    <property type="match status" value="1"/>
</dbReference>
<dbReference type="InterPro" id="IPR007554">
    <property type="entry name" value="Glycerophosphate_synth"/>
</dbReference>
<evidence type="ECO:0000313" key="7">
    <source>
        <dbReference type="EMBL" id="KAA1418058.1"/>
    </source>
</evidence>
<name>A0A5Q6S1Y6_9ACTN</name>
<dbReference type="GO" id="GO:0047355">
    <property type="term" value="F:CDP-glycerol glycerophosphotransferase activity"/>
    <property type="evidence" value="ECO:0007669"/>
    <property type="project" value="InterPro"/>
</dbReference>
<protein>
    <recommendedName>
        <fullName evidence="10">CDP-glycerol glycerophosphotransferase</fullName>
    </recommendedName>
</protein>
<dbReference type="AlphaFoldDB" id="A0A5Q6S1Y6"/>
<keyword evidence="4" id="KW-0808">Transferase</keyword>
<gene>
    <name evidence="8" type="ORF">FE697_000140</name>
    <name evidence="7" type="ORF">FE697_021750</name>
</gene>
<reference evidence="8 9" key="1">
    <citation type="submission" date="2019-09" db="EMBL/GenBank/DDBJ databases">
        <title>Mumia zhuanghuii sp. nov. isolated from the intestinal contents of plateau pika (Ochotona curzoniae) in the Qinghai-Tibet plateau of China.</title>
        <authorList>
            <person name="Tian Z."/>
        </authorList>
    </citation>
    <scope>NUCLEOTIDE SEQUENCE [LARGE SCALE GENOMIC DNA]</scope>
    <source>
        <strain evidence="9">350</strain>
        <strain evidence="8">Z350</strain>
    </source>
</reference>
<dbReference type="InterPro" id="IPR051612">
    <property type="entry name" value="Teichoic_Acid_Biosynth"/>
</dbReference>
<keyword evidence="5" id="KW-0777">Teichoic acid biosynthesis</keyword>
<dbReference type="PANTHER" id="PTHR37316:SF3">
    <property type="entry name" value="TEICHOIC ACID GLYCEROL-PHOSPHATE TRANSFERASE"/>
    <property type="match status" value="1"/>
</dbReference>
<keyword evidence="3" id="KW-1003">Cell membrane</keyword>
<dbReference type="RefSeq" id="WP_149767155.1">
    <property type="nucleotide sequence ID" value="NZ_VDFQ02000001.1"/>
</dbReference>
<evidence type="ECO:0000256" key="5">
    <source>
        <dbReference type="ARBA" id="ARBA00022944"/>
    </source>
</evidence>
<evidence type="ECO:0000256" key="6">
    <source>
        <dbReference type="ARBA" id="ARBA00023136"/>
    </source>
</evidence>
<evidence type="ECO:0000313" key="9">
    <source>
        <dbReference type="Proteomes" id="UP000307768"/>
    </source>
</evidence>
<dbReference type="Proteomes" id="UP000307768">
    <property type="component" value="Unassembled WGS sequence"/>
</dbReference>
<dbReference type="GO" id="GO:0019350">
    <property type="term" value="P:teichoic acid biosynthetic process"/>
    <property type="evidence" value="ECO:0007669"/>
    <property type="project" value="UniProtKB-KW"/>
</dbReference>
<dbReference type="Gene3D" id="3.40.50.11820">
    <property type="match status" value="1"/>
</dbReference>
<keyword evidence="6" id="KW-0472">Membrane</keyword>
<dbReference type="Pfam" id="PF04464">
    <property type="entry name" value="Glyphos_transf"/>
    <property type="match status" value="1"/>
</dbReference>
<sequence length="766" mass="82255">MRFAPPRAETEAVVVLASARCQDRGSLVLRGWAYVDGAEALAVVSVVAVGGVGQVVADGAASRVHDDSADLYPGDKRVSHADAAFEAEVDLTTWRGAGRVVIEVVSCDGGQLVRRPFTIRPPGSAARHLRASGAQDGFNVKLGWSDVEGLELTKVGVKATLSQVEAVGETLHVEVRTGPGADLALIGDGTGARPRRVTTVVGRVGSASLTAADASSARQTLVTVGADGSIARVVVPAGWSSGDAVADGGLRLVPRPSGAVELRRGPVLAVSALEATASSIMVTGRAEGLPDGAVLEVRGSRARVEVELDLVRGETTVVIPTTVSIWQGRRVPLPSGRYQVWVVSEDGEAPVELDDGLVDSLGTWEDSEAVRVRVLRGQGGRMMLEAAPPLAVDERGARAQALLEHAYATSPPAPRRMAYFECYYGTSATDSARAIHEELRRRGSDLELVWGVADRSVTVPEGGRAVLRDSREWWEVLSRARFLTFNAGLPYGLRRRPGQTVVQTWHGTPFKRLGSDRPTFGPDEEAGPATVWSVARWDALLAGNPHSADVFGRVWGYDGPVLQLGYPRNDALARAGAADVERARHALGIEDDRLVVLYVPTWRDGNRVMDQFLDTDAVVRGVGRDVTVLVRGHMNISGWATRIGGRDVLDVTGYPEINDLFLAADVAVTDYSSIMFDFSVTGKPLVFLVPDLADYRDRRRGTYLDLEESGPGPVVRTTEQVVEVLRDLDATREGFADRYDAWVATYNPLDDGRAAARVVDALYDDR</sequence>
<evidence type="ECO:0000256" key="4">
    <source>
        <dbReference type="ARBA" id="ARBA00022679"/>
    </source>
</evidence>
<dbReference type="InterPro" id="IPR043148">
    <property type="entry name" value="TagF_C"/>
</dbReference>
<accession>A0A5Q6S1Y6</accession>
<dbReference type="SUPFAM" id="SSF53756">
    <property type="entry name" value="UDP-Glycosyltransferase/glycogen phosphorylase"/>
    <property type="match status" value="1"/>
</dbReference>
<dbReference type="GO" id="GO:0005886">
    <property type="term" value="C:plasma membrane"/>
    <property type="evidence" value="ECO:0007669"/>
    <property type="project" value="UniProtKB-SubCell"/>
</dbReference>
<organism evidence="8 9">
    <name type="scientific">Mumia zhuanghuii</name>
    <dbReference type="NCBI Taxonomy" id="2585211"/>
    <lineage>
        <taxon>Bacteria</taxon>
        <taxon>Bacillati</taxon>
        <taxon>Actinomycetota</taxon>
        <taxon>Actinomycetes</taxon>
        <taxon>Propionibacteriales</taxon>
        <taxon>Nocardioidaceae</taxon>
        <taxon>Mumia</taxon>
    </lineage>
</organism>